<reference evidence="3 5" key="2">
    <citation type="submission" date="2016-08" db="EMBL/GenBank/DDBJ databases">
        <title>Characterization of Isolates of Eisenbergiella tayi Derived from Blood Cultures, Using Whole Genome Sequencing.</title>
        <authorList>
            <person name="Bernier A.-M."/>
            <person name="Burdz T."/>
            <person name="Wiebe D."/>
            <person name="Bernard K."/>
        </authorList>
    </citation>
    <scope>NUCLEOTIDE SEQUENCE [LARGE SCALE GENOMIC DNA]</scope>
    <source>
        <strain evidence="3 5">NML120146</strain>
    </source>
</reference>
<protein>
    <submittedName>
        <fullName evidence="3">MFS transporter</fullName>
    </submittedName>
    <submittedName>
        <fullName evidence="2">Pyridoxamine 5'-phosphate oxidase</fullName>
    </submittedName>
</protein>
<evidence type="ECO:0000313" key="4">
    <source>
        <dbReference type="Proteomes" id="UP000094067"/>
    </source>
</evidence>
<keyword evidence="5" id="KW-1185">Reference proteome</keyword>
<evidence type="ECO:0000313" key="3">
    <source>
        <dbReference type="EMBL" id="ODR45028.1"/>
    </source>
</evidence>
<evidence type="ECO:0000313" key="1">
    <source>
        <dbReference type="EMBL" id="ODM06851.1"/>
    </source>
</evidence>
<gene>
    <name evidence="2" type="ORF">BEH84_04081</name>
    <name evidence="1" type="ORF">BEI61_02741</name>
    <name evidence="3" type="ORF">BEI63_30250</name>
</gene>
<organism evidence="2 6">
    <name type="scientific">Eisenbergiella tayi</name>
    <dbReference type="NCBI Taxonomy" id="1432052"/>
    <lineage>
        <taxon>Bacteria</taxon>
        <taxon>Bacillati</taxon>
        <taxon>Bacillota</taxon>
        <taxon>Clostridia</taxon>
        <taxon>Lachnospirales</taxon>
        <taxon>Lachnospiraceae</taxon>
        <taxon>Eisenbergiella</taxon>
    </lineage>
</organism>
<dbReference type="Pfam" id="PF12900">
    <property type="entry name" value="Pyridox_ox_2"/>
    <property type="match status" value="1"/>
</dbReference>
<dbReference type="RefSeq" id="WP_069152652.1">
    <property type="nucleotide sequence ID" value="NZ_DBFYTC010000166.1"/>
</dbReference>
<evidence type="ECO:0000313" key="2">
    <source>
        <dbReference type="EMBL" id="ODM09714.1"/>
    </source>
</evidence>
<dbReference type="PATRIC" id="fig|1432052.3.peg.4522"/>
<dbReference type="PANTHER" id="PTHR34071">
    <property type="entry name" value="5-NITROIMIDAZOLE ANTIBIOTICS RESISTANCE PROTEIN, NIMA-FAMILY-RELATED PROTEIN-RELATED"/>
    <property type="match status" value="1"/>
</dbReference>
<dbReference type="InterPro" id="IPR024747">
    <property type="entry name" value="Pyridox_Oxase-rel"/>
</dbReference>
<accession>A0A1E3AM68</accession>
<dbReference type="InterPro" id="IPR012349">
    <property type="entry name" value="Split_barrel_FMN-bd"/>
</dbReference>
<dbReference type="AlphaFoldDB" id="A0A1E3AM68"/>
<dbReference type="Proteomes" id="UP000095003">
    <property type="component" value="Unassembled WGS sequence"/>
</dbReference>
<dbReference type="Proteomes" id="UP000094067">
    <property type="component" value="Unassembled WGS sequence"/>
</dbReference>
<proteinExistence type="predicted"/>
<reference evidence="4 6" key="1">
    <citation type="submission" date="2016-07" db="EMBL/GenBank/DDBJ databases">
        <title>Characterization of isolates of Eisenbergiella tayi derived from blood cultures, using whole genome sequencing.</title>
        <authorList>
            <person name="Burdz T."/>
            <person name="Wiebe D."/>
            <person name="Huynh C."/>
            <person name="Bernard K."/>
        </authorList>
    </citation>
    <scope>NUCLEOTIDE SEQUENCE [LARGE SCALE GENOMIC DNA]</scope>
    <source>
        <strain evidence="1 4">NML 110608</strain>
        <strain evidence="2 6">NML 120489</strain>
    </source>
</reference>
<evidence type="ECO:0000313" key="6">
    <source>
        <dbReference type="Proteomes" id="UP000095003"/>
    </source>
</evidence>
<dbReference type="Proteomes" id="UP000094869">
    <property type="component" value="Unassembled WGS sequence"/>
</dbReference>
<dbReference type="GeneID" id="93302042"/>
<name>A0A1E3AM68_9FIRM</name>
<evidence type="ECO:0000313" key="5">
    <source>
        <dbReference type="Proteomes" id="UP000094869"/>
    </source>
</evidence>
<dbReference type="Gene3D" id="2.30.110.10">
    <property type="entry name" value="Electron Transport, Fmn-binding Protein, Chain A"/>
    <property type="match status" value="1"/>
</dbReference>
<dbReference type="EMBL" id="MEHD01000054">
    <property type="protein sequence ID" value="ODR45028.1"/>
    <property type="molecule type" value="Genomic_DNA"/>
</dbReference>
<comment type="caution">
    <text evidence="2">The sequence shown here is derived from an EMBL/GenBank/DDBJ whole genome shotgun (WGS) entry which is preliminary data.</text>
</comment>
<sequence>MRRKDREVTDAGKIREAIEASHCCRLGFYDEGEVYIVPMNFGYTEEEEKRIFYFHSAKEGRKVDLISRTHSAGFELDTNYHLHEGEKACQYSAGFLSVIGTGNIDFVEDRESKKSALQTIMLHNTGKSNWEFSEDMLDAVLIFKMEVTQISCKEHL</sequence>
<dbReference type="PANTHER" id="PTHR34071:SF2">
    <property type="entry name" value="FLAVIN-NUCLEOTIDE-BINDING PROTEIN"/>
    <property type="match status" value="1"/>
</dbReference>
<dbReference type="EMBL" id="MCGH01000002">
    <property type="protein sequence ID" value="ODM06851.1"/>
    <property type="molecule type" value="Genomic_DNA"/>
</dbReference>
<dbReference type="SUPFAM" id="SSF50475">
    <property type="entry name" value="FMN-binding split barrel"/>
    <property type="match status" value="1"/>
</dbReference>
<dbReference type="EMBL" id="MCGI01000004">
    <property type="protein sequence ID" value="ODM09714.1"/>
    <property type="molecule type" value="Genomic_DNA"/>
</dbReference>